<keyword evidence="7" id="KW-1185">Reference proteome</keyword>
<keyword evidence="3 6" id="KW-0808">Transferase</keyword>
<dbReference type="InterPro" id="IPR049704">
    <property type="entry name" value="Aminotrans_3_PPA_site"/>
</dbReference>
<dbReference type="InterPro" id="IPR015422">
    <property type="entry name" value="PyrdxlP-dep_Trfase_small"/>
</dbReference>
<dbReference type="EMBL" id="CP003156">
    <property type="protein sequence ID" value="AEV33975.1"/>
    <property type="molecule type" value="Genomic_DNA"/>
</dbReference>
<dbReference type="Gene3D" id="3.90.1150.10">
    <property type="entry name" value="Aspartate Aminotransferase, domain 1"/>
    <property type="match status" value="1"/>
</dbReference>
<comment type="cofactor">
    <cofactor evidence="1">
        <name>pyridoxal 5'-phosphate</name>
        <dbReference type="ChEBI" id="CHEBI:597326"/>
    </cofactor>
</comment>
<dbReference type="FunFam" id="3.40.640.10:FF:000004">
    <property type="entry name" value="Acetylornithine aminotransferase"/>
    <property type="match status" value="1"/>
</dbReference>
<dbReference type="GO" id="GO:0030170">
    <property type="term" value="F:pyridoxal phosphate binding"/>
    <property type="evidence" value="ECO:0007669"/>
    <property type="project" value="InterPro"/>
</dbReference>
<dbReference type="eggNOG" id="COG4992">
    <property type="taxonomic scope" value="Bacteria"/>
</dbReference>
<accession>G8R2G3</accession>
<evidence type="ECO:0000256" key="5">
    <source>
        <dbReference type="RuleBase" id="RU003560"/>
    </source>
</evidence>
<gene>
    <name evidence="6" type="ordered locus">Oweho_3020</name>
</gene>
<evidence type="ECO:0000313" key="6">
    <source>
        <dbReference type="EMBL" id="AEV33975.1"/>
    </source>
</evidence>
<dbReference type="SUPFAM" id="SSF53383">
    <property type="entry name" value="PLP-dependent transferases"/>
    <property type="match status" value="1"/>
</dbReference>
<dbReference type="InterPro" id="IPR015424">
    <property type="entry name" value="PyrdxlP-dep_Trfase"/>
</dbReference>
<dbReference type="HOGENOM" id="CLU_016922_10_1_10"/>
<dbReference type="AlphaFoldDB" id="G8R2G3"/>
<name>G8R2G3_OWEHD</name>
<dbReference type="OrthoDB" id="9801052at2"/>
<sequence length="395" mass="43512">MAITQRQLFLDHLAQTTDFPMSLEIVRAEGSYMYDPDGKSYLDLISGISVSSIGHRHPRVVEAIKNQVDQYMHLMVYGEYIQTPQVALAQKLAELLGEGLDSTYFVNSGSEANEGAMKLAKRATGRAEIISMKKAYHGSTQGVLSIIGDEDFKRGFRPLLPGTRSIQFDSEEELERITNKTAAVIVEPIQGEAGYSPPSQEYLGALRKKCNDTGTLLIFDEVQCGFGRTGKMFAHQHYGIKPDIITLAKGMGGGMPIGAFIASRELMAHFKDNPILGHITTFGGHPVSCAASLACVNVIVDEKLAEGVKVKEQLFRELLVHKNIKEVRGKGLMLAVQLDTFENVQTVIDHCLKNGVISDWFLFCDNAIRLSPPLNITEVDIRKACKILLEGIDLI</sequence>
<organism evidence="6 7">
    <name type="scientific">Owenweeksia hongkongensis (strain DSM 17368 / CIP 108786 / JCM 12287 / NRRL B-23963 / UST20020801)</name>
    <dbReference type="NCBI Taxonomy" id="926562"/>
    <lineage>
        <taxon>Bacteria</taxon>
        <taxon>Pseudomonadati</taxon>
        <taxon>Bacteroidota</taxon>
        <taxon>Flavobacteriia</taxon>
        <taxon>Flavobacteriales</taxon>
        <taxon>Owenweeksiaceae</taxon>
        <taxon>Owenweeksia</taxon>
    </lineage>
</organism>
<reference evidence="6 7" key="1">
    <citation type="journal article" date="2012" name="Stand. Genomic Sci.">
        <title>Genome sequence of the orange-pigmented seawater bacterium Owenweeksia hongkongensis type strain (UST20020801(T)).</title>
        <authorList>
            <person name="Riedel T."/>
            <person name="Held B."/>
            <person name="Nolan M."/>
            <person name="Lucas S."/>
            <person name="Lapidus A."/>
            <person name="Tice H."/>
            <person name="Del Rio T.G."/>
            <person name="Cheng J.F."/>
            <person name="Han C."/>
            <person name="Tapia R."/>
            <person name="Goodwin L.A."/>
            <person name="Pitluck S."/>
            <person name="Liolios K."/>
            <person name="Mavromatis K."/>
            <person name="Pagani I."/>
            <person name="Ivanova N."/>
            <person name="Mikhailova N."/>
            <person name="Pati A."/>
            <person name="Chen A."/>
            <person name="Palaniappan K."/>
            <person name="Rohde M."/>
            <person name="Tindall B.J."/>
            <person name="Detter J.C."/>
            <person name="Goker M."/>
            <person name="Woyke T."/>
            <person name="Bristow J."/>
            <person name="Eisen J.A."/>
            <person name="Markowitz V."/>
            <person name="Hugenholtz P."/>
            <person name="Klenk H.P."/>
            <person name="Kyrpides N.C."/>
        </authorList>
    </citation>
    <scope>NUCLEOTIDE SEQUENCE</scope>
    <source>
        <strain evidence="7">DSM 17368 / JCM 12287 / NRRL B-23963</strain>
    </source>
</reference>
<dbReference type="GO" id="GO:0042802">
    <property type="term" value="F:identical protein binding"/>
    <property type="evidence" value="ECO:0007669"/>
    <property type="project" value="TreeGrafter"/>
</dbReference>
<proteinExistence type="inferred from homology"/>
<dbReference type="KEGG" id="oho:Oweho_3020"/>
<evidence type="ECO:0000256" key="1">
    <source>
        <dbReference type="ARBA" id="ARBA00001933"/>
    </source>
</evidence>
<dbReference type="PATRIC" id="fig|926562.3.peg.3038"/>
<dbReference type="Gene3D" id="3.40.640.10">
    <property type="entry name" value="Type I PLP-dependent aspartate aminotransferase-like (Major domain)"/>
    <property type="match status" value="1"/>
</dbReference>
<protein>
    <submittedName>
        <fullName evidence="6">Ornithine/acetylornithine aminotransferase</fullName>
    </submittedName>
</protein>
<evidence type="ECO:0000256" key="2">
    <source>
        <dbReference type="ARBA" id="ARBA00022576"/>
    </source>
</evidence>
<comment type="similarity">
    <text evidence="5">Belongs to the class-III pyridoxal-phosphate-dependent aminotransferase family.</text>
</comment>
<dbReference type="STRING" id="926562.Oweho_3020"/>
<keyword evidence="2 6" id="KW-0032">Aminotransferase</keyword>
<dbReference type="CDD" id="cd00610">
    <property type="entry name" value="OAT_like"/>
    <property type="match status" value="1"/>
</dbReference>
<dbReference type="InterPro" id="IPR015421">
    <property type="entry name" value="PyrdxlP-dep_Trfase_major"/>
</dbReference>
<dbReference type="InterPro" id="IPR005814">
    <property type="entry name" value="Aminotrans_3"/>
</dbReference>
<dbReference type="PIRSF" id="PIRSF000521">
    <property type="entry name" value="Transaminase_4ab_Lys_Orn"/>
    <property type="match status" value="1"/>
</dbReference>
<evidence type="ECO:0000256" key="3">
    <source>
        <dbReference type="ARBA" id="ARBA00022679"/>
    </source>
</evidence>
<dbReference type="GO" id="GO:0008483">
    <property type="term" value="F:transaminase activity"/>
    <property type="evidence" value="ECO:0007669"/>
    <property type="project" value="UniProtKB-KW"/>
</dbReference>
<dbReference type="InterPro" id="IPR050103">
    <property type="entry name" value="Class-III_PLP-dep_AT"/>
</dbReference>
<dbReference type="Pfam" id="PF00202">
    <property type="entry name" value="Aminotran_3"/>
    <property type="match status" value="1"/>
</dbReference>
<dbReference type="PANTHER" id="PTHR11986">
    <property type="entry name" value="AMINOTRANSFERASE CLASS III"/>
    <property type="match status" value="1"/>
</dbReference>
<dbReference type="RefSeq" id="WP_014203322.1">
    <property type="nucleotide sequence ID" value="NC_016599.1"/>
</dbReference>
<keyword evidence="4 5" id="KW-0663">Pyridoxal phosphate</keyword>
<evidence type="ECO:0000313" key="7">
    <source>
        <dbReference type="Proteomes" id="UP000005631"/>
    </source>
</evidence>
<evidence type="ECO:0000256" key="4">
    <source>
        <dbReference type="ARBA" id="ARBA00022898"/>
    </source>
</evidence>
<dbReference type="Proteomes" id="UP000005631">
    <property type="component" value="Chromosome"/>
</dbReference>
<dbReference type="PANTHER" id="PTHR11986:SF79">
    <property type="entry name" value="ACETYLORNITHINE AMINOTRANSFERASE, MITOCHONDRIAL"/>
    <property type="match status" value="1"/>
</dbReference>
<dbReference type="PROSITE" id="PS00600">
    <property type="entry name" value="AA_TRANSFER_CLASS_3"/>
    <property type="match status" value="1"/>
</dbReference>